<dbReference type="InterPro" id="IPR025770">
    <property type="entry name" value="PPMT_MeTrfase"/>
</dbReference>
<keyword evidence="8 10" id="KW-1133">Transmembrane helix</keyword>
<dbReference type="Gene3D" id="1.20.120.1630">
    <property type="match status" value="1"/>
</dbReference>
<dbReference type="Proteomes" id="UP000827549">
    <property type="component" value="Chromosome 6"/>
</dbReference>
<dbReference type="InterPro" id="IPR007269">
    <property type="entry name" value="ICMT_MeTrfase"/>
</dbReference>
<dbReference type="PANTHER" id="PTHR12714:SF9">
    <property type="entry name" value="PROTEIN-S-ISOPRENYLCYSTEINE O-METHYLTRANSFERASE"/>
    <property type="match status" value="1"/>
</dbReference>
<keyword evidence="5" id="KW-0808">Transferase</keyword>
<keyword evidence="4 10" id="KW-0489">Methyltransferase</keyword>
<evidence type="ECO:0000256" key="6">
    <source>
        <dbReference type="ARBA" id="ARBA00022691"/>
    </source>
</evidence>
<comment type="subcellular location">
    <subcellularLocation>
        <location evidence="10">Endoplasmic reticulum membrane</location>
        <topology evidence="10">Multi-pass membrane protein</topology>
    </subcellularLocation>
    <subcellularLocation>
        <location evidence="1">Membrane</location>
        <topology evidence="1">Multi-pass membrane protein</topology>
    </subcellularLocation>
</comment>
<dbReference type="GO" id="GO:0004671">
    <property type="term" value="F:protein C-terminal S-isoprenylcysteine carboxyl O-methyltransferase activity"/>
    <property type="evidence" value="ECO:0007669"/>
    <property type="project" value="UniProtKB-EC"/>
</dbReference>
<reference evidence="12" key="1">
    <citation type="submission" date="2023-10" db="EMBL/GenBank/DDBJ databases">
        <authorList>
            <person name="Noh H."/>
        </authorList>
    </citation>
    <scope>NUCLEOTIDE SEQUENCE</scope>
    <source>
        <strain evidence="12">DUCC4014</strain>
    </source>
</reference>
<feature type="transmembrane region" description="Helical" evidence="10">
    <location>
        <begin position="80"/>
        <end position="104"/>
    </location>
</feature>
<feature type="compositionally biased region" description="Polar residues" evidence="11">
    <location>
        <begin position="1"/>
        <end position="15"/>
    </location>
</feature>
<evidence type="ECO:0000256" key="2">
    <source>
        <dbReference type="ARBA" id="ARBA00009140"/>
    </source>
</evidence>
<dbReference type="GO" id="GO:0005789">
    <property type="term" value="C:endoplasmic reticulum membrane"/>
    <property type="evidence" value="ECO:0007669"/>
    <property type="project" value="UniProtKB-SubCell"/>
</dbReference>
<keyword evidence="10" id="KW-0256">Endoplasmic reticulum</keyword>
<evidence type="ECO:0000256" key="7">
    <source>
        <dbReference type="ARBA" id="ARBA00022692"/>
    </source>
</evidence>
<keyword evidence="6 10" id="KW-0949">S-adenosyl-L-methionine</keyword>
<evidence type="ECO:0000256" key="11">
    <source>
        <dbReference type="SAM" id="MobiDB-lite"/>
    </source>
</evidence>
<dbReference type="GeneID" id="87811856"/>
<dbReference type="EC" id="2.1.1.100" evidence="3 10"/>
<evidence type="ECO:0000256" key="3">
    <source>
        <dbReference type="ARBA" id="ARBA00012151"/>
    </source>
</evidence>
<accession>A0AAF0YK99</accession>
<dbReference type="RefSeq" id="XP_062631219.1">
    <property type="nucleotide sequence ID" value="XM_062775235.1"/>
</dbReference>
<sequence>MSTNAAHDSNGSPLPSRNGGITGGDPGVSAPFNVVRNRFGAANARPLDEIRNLTPEPALAMPQSYQAKDSIPNTPLAASLISAALGAVAGSALLLASFPLLRWLGAESWTWPRPQLAVYITAMAMFHLLEFWTTAGWNYRKLSVDAFLLNNTAGYHLAHLMGLTEYFISSYFWASKFETVWASWPVLTGVLAILLLAQSFRSLAMVHAADSFSHIVKAVKLDDHTLVTTGVYGYVRHPSYVGFFYWAVATQLLLSNIVSTFAFIVILGRFFSSRITNEEKHLIRFFGNDYVEYKKRVGSGLPFLVK</sequence>
<evidence type="ECO:0000313" key="12">
    <source>
        <dbReference type="EMBL" id="WOO85193.1"/>
    </source>
</evidence>
<evidence type="ECO:0000256" key="8">
    <source>
        <dbReference type="ARBA" id="ARBA00022989"/>
    </source>
</evidence>
<evidence type="ECO:0000256" key="4">
    <source>
        <dbReference type="ARBA" id="ARBA00022603"/>
    </source>
</evidence>
<feature type="transmembrane region" description="Helical" evidence="10">
    <location>
        <begin position="181"/>
        <end position="200"/>
    </location>
</feature>
<dbReference type="AlphaFoldDB" id="A0AAF0YK99"/>
<gene>
    <name evidence="12" type="primary">mam4</name>
    <name evidence="12" type="ORF">LOC62_06G008692</name>
</gene>
<feature type="region of interest" description="Disordered" evidence="11">
    <location>
        <begin position="1"/>
        <end position="27"/>
    </location>
</feature>
<organism evidence="12 13">
    <name type="scientific">Vanrija pseudolonga</name>
    <dbReference type="NCBI Taxonomy" id="143232"/>
    <lineage>
        <taxon>Eukaryota</taxon>
        <taxon>Fungi</taxon>
        <taxon>Dikarya</taxon>
        <taxon>Basidiomycota</taxon>
        <taxon>Agaricomycotina</taxon>
        <taxon>Tremellomycetes</taxon>
        <taxon>Trichosporonales</taxon>
        <taxon>Trichosporonaceae</taxon>
        <taxon>Vanrija</taxon>
    </lineage>
</organism>
<comment type="similarity">
    <text evidence="2 10">Belongs to the class VI-like SAM-binding methyltransferase superfamily. Isoprenylcysteine carboxyl methyltransferase family.</text>
</comment>
<evidence type="ECO:0000313" key="13">
    <source>
        <dbReference type="Proteomes" id="UP000827549"/>
    </source>
</evidence>
<comment type="catalytic activity">
    <reaction evidence="10">
        <text>[protein]-C-terminal S-[(2E,6E)-farnesyl]-L-cysteine + S-adenosyl-L-methionine = [protein]-C-terminal S-[(2E,6E)-farnesyl]-L-cysteine methyl ester + S-adenosyl-L-homocysteine</text>
        <dbReference type="Rhea" id="RHEA:21672"/>
        <dbReference type="Rhea" id="RHEA-COMP:12125"/>
        <dbReference type="Rhea" id="RHEA-COMP:12126"/>
        <dbReference type="ChEBI" id="CHEBI:57856"/>
        <dbReference type="ChEBI" id="CHEBI:59789"/>
        <dbReference type="ChEBI" id="CHEBI:90510"/>
        <dbReference type="ChEBI" id="CHEBI:90511"/>
        <dbReference type="EC" id="2.1.1.100"/>
    </reaction>
</comment>
<evidence type="ECO:0000256" key="1">
    <source>
        <dbReference type="ARBA" id="ARBA00004141"/>
    </source>
</evidence>
<feature type="transmembrane region" description="Helical" evidence="10">
    <location>
        <begin position="155"/>
        <end position="174"/>
    </location>
</feature>
<keyword evidence="9 10" id="KW-0472">Membrane</keyword>
<keyword evidence="13" id="KW-1185">Reference proteome</keyword>
<proteinExistence type="inferred from homology"/>
<dbReference type="GO" id="GO:0032259">
    <property type="term" value="P:methylation"/>
    <property type="evidence" value="ECO:0007669"/>
    <property type="project" value="UniProtKB-KW"/>
</dbReference>
<name>A0AAF0YK99_9TREE</name>
<dbReference type="Pfam" id="PF04140">
    <property type="entry name" value="ICMT"/>
    <property type="match status" value="1"/>
</dbReference>
<dbReference type="EMBL" id="CP086719">
    <property type="protein sequence ID" value="WOO85193.1"/>
    <property type="molecule type" value="Genomic_DNA"/>
</dbReference>
<evidence type="ECO:0000256" key="10">
    <source>
        <dbReference type="RuleBase" id="RU362022"/>
    </source>
</evidence>
<feature type="transmembrane region" description="Helical" evidence="10">
    <location>
        <begin position="243"/>
        <end position="267"/>
    </location>
</feature>
<evidence type="ECO:0000256" key="9">
    <source>
        <dbReference type="ARBA" id="ARBA00023136"/>
    </source>
</evidence>
<protein>
    <recommendedName>
        <fullName evidence="3 10">Protein-S-isoprenylcysteine O-methyltransferase</fullName>
        <ecNumber evidence="3 10">2.1.1.100</ecNumber>
    </recommendedName>
</protein>
<feature type="transmembrane region" description="Helical" evidence="10">
    <location>
        <begin position="116"/>
        <end position="135"/>
    </location>
</feature>
<dbReference type="PANTHER" id="PTHR12714">
    <property type="entry name" value="PROTEIN-S ISOPRENYLCYSTEINE O-METHYLTRANSFERASE"/>
    <property type="match status" value="1"/>
</dbReference>
<evidence type="ECO:0000256" key="5">
    <source>
        <dbReference type="ARBA" id="ARBA00022679"/>
    </source>
</evidence>
<keyword evidence="7 10" id="KW-0812">Transmembrane</keyword>
<dbReference type="PROSITE" id="PS51564">
    <property type="entry name" value="SAM_ICMT"/>
    <property type="match status" value="1"/>
</dbReference>